<reference evidence="1 2" key="1">
    <citation type="journal article" date="2023" name="Life. Sci Alliance">
        <title>Evolutionary insights into 3D genome organization and epigenetic landscape of Vigna mungo.</title>
        <authorList>
            <person name="Junaid A."/>
            <person name="Singh B."/>
            <person name="Bhatia S."/>
        </authorList>
    </citation>
    <scope>NUCLEOTIDE SEQUENCE [LARGE SCALE GENOMIC DNA]</scope>
    <source>
        <strain evidence="1">Urdbean</strain>
    </source>
</reference>
<dbReference type="AlphaFoldDB" id="A0AAQ3S5S9"/>
<dbReference type="Proteomes" id="UP001374535">
    <property type="component" value="Chromosome 3"/>
</dbReference>
<evidence type="ECO:0000313" key="2">
    <source>
        <dbReference type="Proteomes" id="UP001374535"/>
    </source>
</evidence>
<organism evidence="1 2">
    <name type="scientific">Vigna mungo</name>
    <name type="common">Black gram</name>
    <name type="synonym">Phaseolus mungo</name>
    <dbReference type="NCBI Taxonomy" id="3915"/>
    <lineage>
        <taxon>Eukaryota</taxon>
        <taxon>Viridiplantae</taxon>
        <taxon>Streptophyta</taxon>
        <taxon>Embryophyta</taxon>
        <taxon>Tracheophyta</taxon>
        <taxon>Spermatophyta</taxon>
        <taxon>Magnoliopsida</taxon>
        <taxon>eudicotyledons</taxon>
        <taxon>Gunneridae</taxon>
        <taxon>Pentapetalae</taxon>
        <taxon>rosids</taxon>
        <taxon>fabids</taxon>
        <taxon>Fabales</taxon>
        <taxon>Fabaceae</taxon>
        <taxon>Papilionoideae</taxon>
        <taxon>50 kb inversion clade</taxon>
        <taxon>NPAAA clade</taxon>
        <taxon>indigoferoid/millettioid clade</taxon>
        <taxon>Phaseoleae</taxon>
        <taxon>Vigna</taxon>
    </lineage>
</organism>
<evidence type="ECO:0000313" key="1">
    <source>
        <dbReference type="EMBL" id="WVZ17463.1"/>
    </source>
</evidence>
<name>A0AAQ3S5S9_VIGMU</name>
<keyword evidence="2" id="KW-1185">Reference proteome</keyword>
<protein>
    <submittedName>
        <fullName evidence="1">Uncharacterized protein</fullName>
    </submittedName>
</protein>
<gene>
    <name evidence="1" type="ORF">V8G54_010445</name>
</gene>
<sequence>MMFNHKEYSDLIELRSHTSHRFNIFNCPSILFSLISGCSPRNISGSLQQFILISIKLGAICSISMGNIAFSFSSVLKNKAISSKHLRPSANISDLNLKLSAEMCFQSSLSFFKLEMAFRFEMRGCVLFGVLVPSLSPM</sequence>
<dbReference type="EMBL" id="CP144698">
    <property type="protein sequence ID" value="WVZ17463.1"/>
    <property type="molecule type" value="Genomic_DNA"/>
</dbReference>
<proteinExistence type="predicted"/>
<accession>A0AAQ3S5S9</accession>